<evidence type="ECO:0000256" key="1">
    <source>
        <dbReference type="SAM" id="SignalP"/>
    </source>
</evidence>
<keyword evidence="1" id="KW-0732">Signal</keyword>
<reference evidence="2 3" key="1">
    <citation type="journal article" date="2014" name="BMC Genomics">
        <title>Complete genome sequence of producer of the glycopeptide antibiotic Aculeximycin Kutzneria albida DSM 43870T, a representative of minor genus of Pseudonocardiaceae.</title>
        <authorList>
            <person name="Rebets Y."/>
            <person name="Tokovenko B."/>
            <person name="Lushchyk I."/>
            <person name="Ruckert C."/>
            <person name="Zaburannyi N."/>
            <person name="Bechthold A."/>
            <person name="Kalinowski J."/>
            <person name="Luzhetskyy A."/>
        </authorList>
    </citation>
    <scope>NUCLEOTIDE SEQUENCE [LARGE SCALE GENOMIC DNA]</scope>
    <source>
        <strain evidence="2">DSM 43870</strain>
    </source>
</reference>
<dbReference type="STRING" id="1449976.KALB_7981"/>
<keyword evidence="3" id="KW-1185">Reference proteome</keyword>
<dbReference type="EMBL" id="CP007155">
    <property type="protein sequence ID" value="AHI01339.1"/>
    <property type="molecule type" value="Genomic_DNA"/>
</dbReference>
<evidence type="ECO:0000313" key="3">
    <source>
        <dbReference type="Proteomes" id="UP000019225"/>
    </source>
</evidence>
<feature type="signal peptide" evidence="1">
    <location>
        <begin position="1"/>
        <end position="27"/>
    </location>
</feature>
<dbReference type="eggNOG" id="ENOG50313YJ">
    <property type="taxonomic scope" value="Bacteria"/>
</dbReference>
<name>W5WJG0_9PSEU</name>
<sequence>MAAMRFGTTFAVTLAAGLVAGASPALAAADPIPVSISVSPAEGRPGDAVTVQVACEDTRLGVVSSAVLTVQALSRDPDGHQPWLLTGAGEVNADAHPGRYEVSVACGDQTPSTWFTVRSAQTGGGAQPTLE</sequence>
<organism evidence="2 3">
    <name type="scientific">Kutzneria albida DSM 43870</name>
    <dbReference type="NCBI Taxonomy" id="1449976"/>
    <lineage>
        <taxon>Bacteria</taxon>
        <taxon>Bacillati</taxon>
        <taxon>Actinomycetota</taxon>
        <taxon>Actinomycetes</taxon>
        <taxon>Pseudonocardiales</taxon>
        <taxon>Pseudonocardiaceae</taxon>
        <taxon>Kutzneria</taxon>
    </lineage>
</organism>
<protein>
    <recommendedName>
        <fullName evidence="4">Secreted protein</fullName>
    </recommendedName>
</protein>
<evidence type="ECO:0008006" key="4">
    <source>
        <dbReference type="Google" id="ProtNLM"/>
    </source>
</evidence>
<accession>W5WJG0</accession>
<feature type="chain" id="PRO_5004873212" description="Secreted protein" evidence="1">
    <location>
        <begin position="28"/>
        <end position="131"/>
    </location>
</feature>
<dbReference type="HOGENOM" id="CLU_1924815_0_0_11"/>
<gene>
    <name evidence="2" type="ORF">KALB_7981</name>
</gene>
<dbReference type="Proteomes" id="UP000019225">
    <property type="component" value="Chromosome"/>
</dbReference>
<proteinExistence type="predicted"/>
<evidence type="ECO:0000313" key="2">
    <source>
        <dbReference type="EMBL" id="AHI01339.1"/>
    </source>
</evidence>
<dbReference type="KEGG" id="kal:KALB_7981"/>
<dbReference type="AlphaFoldDB" id="W5WJG0"/>